<reference evidence="2 3" key="1">
    <citation type="submission" date="2015-10" db="EMBL/GenBank/DDBJ databases">
        <title>Draft genome sequence of Streptomyces yokosukanensis DSM 40224, type strain for the species Streptomyces yokosukanensis.</title>
        <authorList>
            <person name="Ruckert C."/>
            <person name="Winkler A."/>
            <person name="Kalinowski J."/>
            <person name="Kampfer P."/>
            <person name="Glaeser S."/>
        </authorList>
    </citation>
    <scope>NUCLEOTIDE SEQUENCE [LARGE SCALE GENOMIC DNA]</scope>
    <source>
        <strain evidence="2 3">DSM 40224</strain>
    </source>
</reference>
<dbReference type="EMBL" id="LMWN01000006">
    <property type="protein sequence ID" value="KUN09240.1"/>
    <property type="molecule type" value="Genomic_DNA"/>
</dbReference>
<dbReference type="AlphaFoldDB" id="A0A101PCZ1"/>
<comment type="caution">
    <text evidence="2">The sequence shown here is derived from an EMBL/GenBank/DDBJ whole genome shotgun (WGS) entry which is preliminary data.</text>
</comment>
<dbReference type="STRING" id="67386.AQI95_05190"/>
<keyword evidence="3" id="KW-1185">Reference proteome</keyword>
<evidence type="ECO:0000256" key="1">
    <source>
        <dbReference type="SAM" id="MobiDB-lite"/>
    </source>
</evidence>
<protein>
    <submittedName>
        <fullName evidence="2">Uncharacterized protein</fullName>
    </submittedName>
</protein>
<feature type="region of interest" description="Disordered" evidence="1">
    <location>
        <begin position="1"/>
        <end position="61"/>
    </location>
</feature>
<sequence length="83" mass="8365">MGGAVHSSERVPGAVSPSEYTGSTDLSEYMGSTGTPGSTGSTHSAGAPGPSGSSGRMMRGNPATYLLLRELRDALSCSDVARM</sequence>
<gene>
    <name evidence="2" type="ORF">AQI95_05190</name>
</gene>
<evidence type="ECO:0000313" key="2">
    <source>
        <dbReference type="EMBL" id="KUN09240.1"/>
    </source>
</evidence>
<dbReference type="Proteomes" id="UP000053127">
    <property type="component" value="Unassembled WGS sequence"/>
</dbReference>
<proteinExistence type="predicted"/>
<feature type="compositionally biased region" description="Low complexity" evidence="1">
    <location>
        <begin position="31"/>
        <end position="60"/>
    </location>
</feature>
<name>A0A101PCZ1_9ACTN</name>
<accession>A0A101PCZ1</accession>
<organism evidence="2 3">
    <name type="scientific">Streptomyces yokosukanensis</name>
    <dbReference type="NCBI Taxonomy" id="67386"/>
    <lineage>
        <taxon>Bacteria</taxon>
        <taxon>Bacillati</taxon>
        <taxon>Actinomycetota</taxon>
        <taxon>Actinomycetes</taxon>
        <taxon>Kitasatosporales</taxon>
        <taxon>Streptomycetaceae</taxon>
        <taxon>Streptomyces</taxon>
    </lineage>
</organism>
<evidence type="ECO:0000313" key="3">
    <source>
        <dbReference type="Proteomes" id="UP000053127"/>
    </source>
</evidence>